<gene>
    <name evidence="2" type="ORF">ZIOFF_042001</name>
</gene>
<feature type="region of interest" description="Disordered" evidence="1">
    <location>
        <begin position="1"/>
        <end position="31"/>
    </location>
</feature>
<dbReference type="EMBL" id="JACMSC010000011">
    <property type="protein sequence ID" value="KAG6502112.1"/>
    <property type="molecule type" value="Genomic_DNA"/>
</dbReference>
<dbReference type="AlphaFoldDB" id="A0A8J5GJL5"/>
<accession>A0A8J5GJL5</accession>
<evidence type="ECO:0000313" key="3">
    <source>
        <dbReference type="Proteomes" id="UP000734854"/>
    </source>
</evidence>
<sequence length="207" mass="23527">MARRVFKPDCGPRDQAPTIGAGDGEGHEGQELKPWRTEEPTIFRVPEVIRCGGGGGEAYEPSIISFGPYHRSEPHLRAMDKLKPQYLQRFVARTMPRKTLEECRSYFRTVERRARTAYSETLATGSDEFVDMMLYDGCFVVELFLSLTDRQEGRGQEMDDGEEHDPIFSSAWAEYYLRLDMLLLENQLPLFFLGICSVSLTPKAASS</sequence>
<dbReference type="Pfam" id="PF03140">
    <property type="entry name" value="DUF247"/>
    <property type="match status" value="1"/>
</dbReference>
<reference evidence="2 3" key="1">
    <citation type="submission" date="2020-08" db="EMBL/GenBank/DDBJ databases">
        <title>Plant Genome Project.</title>
        <authorList>
            <person name="Zhang R.-G."/>
        </authorList>
    </citation>
    <scope>NUCLEOTIDE SEQUENCE [LARGE SCALE GENOMIC DNA]</scope>
    <source>
        <tissue evidence="2">Rhizome</tissue>
    </source>
</reference>
<dbReference type="PANTHER" id="PTHR31170:SF25">
    <property type="entry name" value="BNAA09G04570D PROTEIN"/>
    <property type="match status" value="1"/>
</dbReference>
<evidence type="ECO:0000256" key="1">
    <source>
        <dbReference type="SAM" id="MobiDB-lite"/>
    </source>
</evidence>
<proteinExistence type="predicted"/>
<organism evidence="2 3">
    <name type="scientific">Zingiber officinale</name>
    <name type="common">Ginger</name>
    <name type="synonym">Amomum zingiber</name>
    <dbReference type="NCBI Taxonomy" id="94328"/>
    <lineage>
        <taxon>Eukaryota</taxon>
        <taxon>Viridiplantae</taxon>
        <taxon>Streptophyta</taxon>
        <taxon>Embryophyta</taxon>
        <taxon>Tracheophyta</taxon>
        <taxon>Spermatophyta</taxon>
        <taxon>Magnoliopsida</taxon>
        <taxon>Liliopsida</taxon>
        <taxon>Zingiberales</taxon>
        <taxon>Zingiberaceae</taxon>
        <taxon>Zingiber</taxon>
    </lineage>
</organism>
<dbReference type="PANTHER" id="PTHR31170">
    <property type="entry name" value="BNAC04G53230D PROTEIN"/>
    <property type="match status" value="1"/>
</dbReference>
<protein>
    <submittedName>
        <fullName evidence="2">Uncharacterized protein</fullName>
    </submittedName>
</protein>
<keyword evidence="3" id="KW-1185">Reference proteome</keyword>
<name>A0A8J5GJL5_ZINOF</name>
<dbReference type="Proteomes" id="UP000734854">
    <property type="component" value="Unassembled WGS sequence"/>
</dbReference>
<comment type="caution">
    <text evidence="2">The sequence shown here is derived from an EMBL/GenBank/DDBJ whole genome shotgun (WGS) entry which is preliminary data.</text>
</comment>
<dbReference type="InterPro" id="IPR004158">
    <property type="entry name" value="DUF247_pln"/>
</dbReference>
<feature type="compositionally biased region" description="Basic and acidic residues" evidence="1">
    <location>
        <begin position="1"/>
        <end position="12"/>
    </location>
</feature>
<evidence type="ECO:0000313" key="2">
    <source>
        <dbReference type="EMBL" id="KAG6502112.1"/>
    </source>
</evidence>